<proteinExistence type="predicted"/>
<dbReference type="NCBIfam" id="TIGR00229">
    <property type="entry name" value="sensory_box"/>
    <property type="match status" value="2"/>
</dbReference>
<evidence type="ECO:0000256" key="7">
    <source>
        <dbReference type="SAM" id="Phobius"/>
    </source>
</evidence>
<keyword evidence="3" id="KW-0597">Phosphoprotein</keyword>
<dbReference type="InterPro" id="IPR029016">
    <property type="entry name" value="GAF-like_dom_sf"/>
</dbReference>
<dbReference type="Proteomes" id="UP001302719">
    <property type="component" value="Chromosome"/>
</dbReference>
<dbReference type="SMART" id="SM00086">
    <property type="entry name" value="PAC"/>
    <property type="match status" value="2"/>
</dbReference>
<feature type="domain" description="PAC" evidence="10">
    <location>
        <begin position="234"/>
        <end position="284"/>
    </location>
</feature>
<dbReference type="CDD" id="cd00082">
    <property type="entry name" value="HisKA"/>
    <property type="match status" value="1"/>
</dbReference>
<dbReference type="PROSITE" id="PS50113">
    <property type="entry name" value="PAC"/>
    <property type="match status" value="2"/>
</dbReference>
<dbReference type="InterPro" id="IPR003594">
    <property type="entry name" value="HATPase_dom"/>
</dbReference>
<evidence type="ECO:0000259" key="9">
    <source>
        <dbReference type="PROSITE" id="PS50112"/>
    </source>
</evidence>
<evidence type="ECO:0000256" key="4">
    <source>
        <dbReference type="ARBA" id="ARBA00022679"/>
    </source>
</evidence>
<dbReference type="PROSITE" id="PS50112">
    <property type="entry name" value="PAS"/>
    <property type="match status" value="2"/>
</dbReference>
<dbReference type="SMART" id="SM00065">
    <property type="entry name" value="GAF"/>
    <property type="match status" value="1"/>
</dbReference>
<reference evidence="11 12" key="1">
    <citation type="submission" date="2023-01" db="EMBL/GenBank/DDBJ databases">
        <title>Cultivation and genomic characterization of new, ubiquitous marine nitrite-oxidizing bacteria from the Nitrospirales.</title>
        <authorList>
            <person name="Mueller A.J."/>
            <person name="Daebeler A."/>
            <person name="Herbold C.W."/>
            <person name="Kirkegaard R.H."/>
            <person name="Daims H."/>
        </authorList>
    </citation>
    <scope>NUCLEOTIDE SEQUENCE [LARGE SCALE GENOMIC DNA]</scope>
    <source>
        <strain evidence="11 12">VA</strain>
    </source>
</reference>
<dbReference type="InterPro" id="IPR000700">
    <property type="entry name" value="PAS-assoc_C"/>
</dbReference>
<keyword evidence="6" id="KW-0175">Coiled coil</keyword>
<keyword evidence="7" id="KW-0812">Transmembrane</keyword>
<dbReference type="RefSeq" id="WP_312640088.1">
    <property type="nucleotide sequence ID" value="NZ_CP116967.1"/>
</dbReference>
<comment type="catalytic activity">
    <reaction evidence="1">
        <text>ATP + protein L-histidine = ADP + protein N-phospho-L-histidine.</text>
        <dbReference type="EC" id="2.7.13.3"/>
    </reaction>
</comment>
<dbReference type="PANTHER" id="PTHR43304:SF1">
    <property type="entry name" value="PAC DOMAIN-CONTAINING PROTEIN"/>
    <property type="match status" value="1"/>
</dbReference>
<dbReference type="InterPro" id="IPR004358">
    <property type="entry name" value="Sig_transdc_His_kin-like_C"/>
</dbReference>
<dbReference type="SUPFAM" id="SSF55785">
    <property type="entry name" value="PYP-like sensor domain (PAS domain)"/>
    <property type="match status" value="2"/>
</dbReference>
<evidence type="ECO:0000256" key="1">
    <source>
        <dbReference type="ARBA" id="ARBA00000085"/>
    </source>
</evidence>
<feature type="transmembrane region" description="Helical" evidence="7">
    <location>
        <begin position="88"/>
        <end position="106"/>
    </location>
</feature>
<name>A0AA96G7Y2_9BACT</name>
<evidence type="ECO:0000256" key="3">
    <source>
        <dbReference type="ARBA" id="ARBA00022553"/>
    </source>
</evidence>
<keyword evidence="12" id="KW-1185">Reference proteome</keyword>
<dbReference type="SUPFAM" id="SSF55781">
    <property type="entry name" value="GAF domain-like"/>
    <property type="match status" value="1"/>
</dbReference>
<accession>A0AA96G7Y2</accession>
<dbReference type="InterPro" id="IPR035965">
    <property type="entry name" value="PAS-like_dom_sf"/>
</dbReference>
<dbReference type="SUPFAM" id="SSF47384">
    <property type="entry name" value="Homodimeric domain of signal transducing histidine kinase"/>
    <property type="match status" value="1"/>
</dbReference>
<dbReference type="PRINTS" id="PR00344">
    <property type="entry name" value="BCTRLSENSOR"/>
</dbReference>
<dbReference type="EMBL" id="CP116967">
    <property type="protein sequence ID" value="WNM56496.1"/>
    <property type="molecule type" value="Genomic_DNA"/>
</dbReference>
<dbReference type="SMART" id="SM00091">
    <property type="entry name" value="PAS"/>
    <property type="match status" value="2"/>
</dbReference>
<feature type="transmembrane region" description="Helical" evidence="7">
    <location>
        <begin position="59"/>
        <end position="76"/>
    </location>
</feature>
<feature type="domain" description="PAC" evidence="10">
    <location>
        <begin position="530"/>
        <end position="583"/>
    </location>
</feature>
<evidence type="ECO:0000313" key="11">
    <source>
        <dbReference type="EMBL" id="WNM56496.1"/>
    </source>
</evidence>
<dbReference type="EC" id="2.7.13.3" evidence="2"/>
<dbReference type="CDD" id="cd00130">
    <property type="entry name" value="PAS"/>
    <property type="match status" value="2"/>
</dbReference>
<dbReference type="SMART" id="SM00388">
    <property type="entry name" value="HisKA"/>
    <property type="match status" value="1"/>
</dbReference>
<dbReference type="InterPro" id="IPR001610">
    <property type="entry name" value="PAC"/>
</dbReference>
<dbReference type="InterPro" id="IPR036890">
    <property type="entry name" value="HATPase_C_sf"/>
</dbReference>
<feature type="coiled-coil region" evidence="6">
    <location>
        <begin position="119"/>
        <end position="160"/>
    </location>
</feature>
<dbReference type="Gene3D" id="1.10.287.130">
    <property type="match status" value="1"/>
</dbReference>
<dbReference type="PANTHER" id="PTHR43304">
    <property type="entry name" value="PHYTOCHROME-LIKE PROTEIN CPH1"/>
    <property type="match status" value="1"/>
</dbReference>
<dbReference type="SMART" id="SM00387">
    <property type="entry name" value="HATPase_c"/>
    <property type="match status" value="1"/>
</dbReference>
<evidence type="ECO:0000259" key="8">
    <source>
        <dbReference type="PROSITE" id="PS50109"/>
    </source>
</evidence>
<dbReference type="PROSITE" id="PS50109">
    <property type="entry name" value="HIS_KIN"/>
    <property type="match status" value="1"/>
</dbReference>
<organism evidence="11 12">
    <name type="scientific">Candidatus Nitrospira allomarina</name>
    <dbReference type="NCBI Taxonomy" id="3020900"/>
    <lineage>
        <taxon>Bacteria</taxon>
        <taxon>Pseudomonadati</taxon>
        <taxon>Nitrospirota</taxon>
        <taxon>Nitrospiria</taxon>
        <taxon>Nitrospirales</taxon>
        <taxon>Nitrospiraceae</taxon>
        <taxon>Nitrospira</taxon>
    </lineage>
</organism>
<feature type="domain" description="PAS" evidence="9">
    <location>
        <begin position="157"/>
        <end position="210"/>
    </location>
</feature>
<evidence type="ECO:0000256" key="5">
    <source>
        <dbReference type="ARBA" id="ARBA00022777"/>
    </source>
</evidence>
<dbReference type="Pfam" id="PF00512">
    <property type="entry name" value="HisKA"/>
    <property type="match status" value="1"/>
</dbReference>
<feature type="transmembrane region" description="Helical" evidence="7">
    <location>
        <begin position="9"/>
        <end position="28"/>
    </location>
</feature>
<feature type="domain" description="PAS" evidence="9">
    <location>
        <begin position="452"/>
        <end position="496"/>
    </location>
</feature>
<protein>
    <recommendedName>
        <fullName evidence="2">histidine kinase</fullName>
        <ecNumber evidence="2">2.7.13.3</ecNumber>
    </recommendedName>
</protein>
<dbReference type="InterPro" id="IPR000014">
    <property type="entry name" value="PAS"/>
</dbReference>
<dbReference type="Gene3D" id="3.30.450.20">
    <property type="entry name" value="PAS domain"/>
    <property type="match status" value="2"/>
</dbReference>
<gene>
    <name evidence="11" type="ORF">PP769_10935</name>
</gene>
<dbReference type="InterPro" id="IPR036097">
    <property type="entry name" value="HisK_dim/P_sf"/>
</dbReference>
<dbReference type="InterPro" id="IPR003018">
    <property type="entry name" value="GAF"/>
</dbReference>
<dbReference type="Gene3D" id="3.30.565.10">
    <property type="entry name" value="Histidine kinase-like ATPase, C-terminal domain"/>
    <property type="match status" value="1"/>
</dbReference>
<keyword evidence="7" id="KW-1133">Transmembrane helix</keyword>
<dbReference type="InterPro" id="IPR003661">
    <property type="entry name" value="HisK_dim/P_dom"/>
</dbReference>
<keyword evidence="5" id="KW-0418">Kinase</keyword>
<dbReference type="KEGG" id="nall:PP769_10935"/>
<keyword evidence="7" id="KW-0472">Membrane</keyword>
<dbReference type="Pfam" id="PF02518">
    <property type="entry name" value="HATPase_c"/>
    <property type="match status" value="1"/>
</dbReference>
<dbReference type="AlphaFoldDB" id="A0AA96G7Y2"/>
<dbReference type="Gene3D" id="3.30.450.40">
    <property type="match status" value="1"/>
</dbReference>
<dbReference type="Pfam" id="PF13426">
    <property type="entry name" value="PAS_9"/>
    <property type="match status" value="2"/>
</dbReference>
<sequence length="847" mass="94923">MNVIKHTSLLLNLNLQIVFIALMAFAFFCLDSMTHLGIAEGVLYVLVVLATLPSHHKLFTMGSIWVSTVLIIAGFWTSPPGLEENYALVNRLLSILGVWVTGFMVLRNLSSSQKLRSLKDDLEKQFETQTVELKQQNDAMLNLLDDMERVKLQLEEKQARLNLFIDAFPSGMVMVDEQGQIILINEIIVNLFGYTKDEILGNHIEHLLPERFRNTHVAHRGEFMKNPHPRAIGTGRDLYARRKDGSEFPVEIGLNPLKSGDVTYILASLVDITERKLSEAMLVQQTRLLAFDAALSHIIIQGGDLQSMLQACTQAICDHLNAAFARVWLFSPNQQILELQASAGHFHHPENHHLGIPDGPFHAAGIANRKKPELTIAVIGNPRFPHQDWATQEGIVAYAGYPLLRGQDVLGVMDVFFKEPVPDSTANTLKLGGDRIAMAVDRYQIGRAHHQLSQQSERILNSAGEGIYEVDREGRSTFINPAGARMLGYQPEELIGLPMHLTVHHSKPDGSPYPIEDCLIHAALRNGSVQRVEDEIMWRKDGTAFPVEYISTPIRNENNQLSGAVVIFNDITNRKQAEHIIAARNQELVRSNEELDQFAYIASHDLKEPIRGIHNFAKILIEDYGKDFNQDAMNKCETLIRLSMRMENLVDSLLYFSRAGRTEMGMRDTDLDATIKDIMDSLVVLLTEENAVIDIPRPLPTINCDAVRTGEILLNLITNAIKYNDKPEKHVEIGYLQSEERVWDSRQIQPGIPVFYIKDNGIGIRAKHYKSVFRIFKRLHSQDKYGGGSGVGLTITKKLIERHGGDIWIESTVGEGTTFYFTLGGGSRHDQYAQSAHSTCGGQSGGL</sequence>
<dbReference type="GO" id="GO:0000155">
    <property type="term" value="F:phosphorelay sensor kinase activity"/>
    <property type="evidence" value="ECO:0007669"/>
    <property type="project" value="InterPro"/>
</dbReference>
<dbReference type="InterPro" id="IPR005467">
    <property type="entry name" value="His_kinase_dom"/>
</dbReference>
<evidence type="ECO:0000256" key="6">
    <source>
        <dbReference type="SAM" id="Coils"/>
    </source>
</evidence>
<feature type="domain" description="Histidine kinase" evidence="8">
    <location>
        <begin position="601"/>
        <end position="827"/>
    </location>
</feature>
<dbReference type="InterPro" id="IPR052162">
    <property type="entry name" value="Sensor_kinase/Photoreceptor"/>
</dbReference>
<dbReference type="Pfam" id="PF01590">
    <property type="entry name" value="GAF"/>
    <property type="match status" value="1"/>
</dbReference>
<evidence type="ECO:0000313" key="12">
    <source>
        <dbReference type="Proteomes" id="UP001302719"/>
    </source>
</evidence>
<keyword evidence="4" id="KW-0808">Transferase</keyword>
<evidence type="ECO:0000256" key="2">
    <source>
        <dbReference type="ARBA" id="ARBA00012438"/>
    </source>
</evidence>
<dbReference type="SUPFAM" id="SSF55874">
    <property type="entry name" value="ATPase domain of HSP90 chaperone/DNA topoisomerase II/histidine kinase"/>
    <property type="match status" value="1"/>
</dbReference>
<evidence type="ECO:0000259" key="10">
    <source>
        <dbReference type="PROSITE" id="PS50113"/>
    </source>
</evidence>